<dbReference type="PROSITE" id="PS01102">
    <property type="entry name" value="ZF_DKSA_1"/>
    <property type="match status" value="1"/>
</dbReference>
<dbReference type="SUPFAM" id="SSF57716">
    <property type="entry name" value="Glucocorticoid receptor-like (DNA-binding domain)"/>
    <property type="match status" value="1"/>
</dbReference>
<dbReference type="STRING" id="1797737.A2196_05015"/>
<keyword evidence="1" id="KW-0479">Metal-binding</keyword>
<dbReference type="PANTHER" id="PTHR33823">
    <property type="entry name" value="RNA POLYMERASE-BINDING TRANSCRIPTION FACTOR DKSA-RELATED"/>
    <property type="match status" value="1"/>
</dbReference>
<evidence type="ECO:0000313" key="6">
    <source>
        <dbReference type="EMBL" id="OGE01941.1"/>
    </source>
</evidence>
<sequence length="117" mass="13417">MIDFNKIKNKVKKQQAIILSRIRRLRHDDPFSTVDRSIIVEPGTDAAALFGHEQVVVLENQLKRELKETEAALAKIKKGTYGICERCGKRIDPKRLEVKPQAVYCLKCKNELEAKKN</sequence>
<evidence type="ECO:0000259" key="5">
    <source>
        <dbReference type="Pfam" id="PF01258"/>
    </source>
</evidence>
<name>A0A1F5HCS1_9BACT</name>
<evidence type="ECO:0000256" key="4">
    <source>
        <dbReference type="PROSITE-ProRule" id="PRU00510"/>
    </source>
</evidence>
<reference evidence="6 7" key="1">
    <citation type="journal article" date="2016" name="Nat. Commun.">
        <title>Thousands of microbial genomes shed light on interconnected biogeochemical processes in an aquifer system.</title>
        <authorList>
            <person name="Anantharaman K."/>
            <person name="Brown C.T."/>
            <person name="Hug L.A."/>
            <person name="Sharon I."/>
            <person name="Castelle C.J."/>
            <person name="Probst A.J."/>
            <person name="Thomas B.C."/>
            <person name="Singh A."/>
            <person name="Wilkins M.J."/>
            <person name="Karaoz U."/>
            <person name="Brodie E.L."/>
            <person name="Williams K.H."/>
            <person name="Hubbard S.S."/>
            <person name="Banfield J.F."/>
        </authorList>
    </citation>
    <scope>NUCLEOTIDE SEQUENCE [LARGE SCALE GENOMIC DNA]</scope>
</reference>
<feature type="domain" description="Zinc finger DksA/TraR C4-type" evidence="5">
    <location>
        <begin position="79"/>
        <end position="113"/>
    </location>
</feature>
<dbReference type="GO" id="GO:0008270">
    <property type="term" value="F:zinc ion binding"/>
    <property type="evidence" value="ECO:0007669"/>
    <property type="project" value="UniProtKB-KW"/>
</dbReference>
<evidence type="ECO:0000256" key="1">
    <source>
        <dbReference type="ARBA" id="ARBA00022723"/>
    </source>
</evidence>
<dbReference type="EMBL" id="MFCA01000022">
    <property type="protein sequence ID" value="OGE01941.1"/>
    <property type="molecule type" value="Genomic_DNA"/>
</dbReference>
<evidence type="ECO:0000256" key="3">
    <source>
        <dbReference type="ARBA" id="ARBA00022833"/>
    </source>
</evidence>
<organism evidence="6 7">
    <name type="scientific">Candidatus Curtissbacteria bacterium RIFOXYA1_FULL_41_14</name>
    <dbReference type="NCBI Taxonomy" id="1797737"/>
    <lineage>
        <taxon>Bacteria</taxon>
        <taxon>Candidatus Curtissiibacteriota</taxon>
    </lineage>
</organism>
<dbReference type="Pfam" id="PF01258">
    <property type="entry name" value="zf-dskA_traR"/>
    <property type="match status" value="1"/>
</dbReference>
<feature type="zinc finger region" description="dksA C4-type" evidence="4">
    <location>
        <begin position="84"/>
        <end position="108"/>
    </location>
</feature>
<dbReference type="Gene3D" id="1.20.120.910">
    <property type="entry name" value="DksA, coiled-coil domain"/>
    <property type="match status" value="1"/>
</dbReference>
<dbReference type="AlphaFoldDB" id="A0A1F5HCS1"/>
<dbReference type="PROSITE" id="PS51128">
    <property type="entry name" value="ZF_DKSA_2"/>
    <property type="match status" value="1"/>
</dbReference>
<keyword evidence="2" id="KW-0863">Zinc-finger</keyword>
<dbReference type="InterPro" id="IPR020458">
    <property type="entry name" value="Znf_DskA_TraR_CS"/>
</dbReference>
<dbReference type="Proteomes" id="UP000176751">
    <property type="component" value="Unassembled WGS sequence"/>
</dbReference>
<dbReference type="PANTHER" id="PTHR33823:SF4">
    <property type="entry name" value="GENERAL STRESS PROTEIN 16O"/>
    <property type="match status" value="1"/>
</dbReference>
<protein>
    <recommendedName>
        <fullName evidence="5">Zinc finger DksA/TraR C4-type domain-containing protein</fullName>
    </recommendedName>
</protein>
<dbReference type="InterPro" id="IPR000962">
    <property type="entry name" value="Znf_DskA_TraR"/>
</dbReference>
<gene>
    <name evidence="6" type="ORF">A2196_05015</name>
</gene>
<accession>A0A1F5HCS1</accession>
<evidence type="ECO:0000313" key="7">
    <source>
        <dbReference type="Proteomes" id="UP000176751"/>
    </source>
</evidence>
<proteinExistence type="predicted"/>
<keyword evidence="3" id="KW-0862">Zinc</keyword>
<comment type="caution">
    <text evidence="6">The sequence shown here is derived from an EMBL/GenBank/DDBJ whole genome shotgun (WGS) entry which is preliminary data.</text>
</comment>
<evidence type="ECO:0000256" key="2">
    <source>
        <dbReference type="ARBA" id="ARBA00022771"/>
    </source>
</evidence>